<dbReference type="Proteomes" id="UP000189632">
    <property type="component" value="Chromosome"/>
</dbReference>
<dbReference type="STRING" id="1686310.BBC0244_012860"/>
<dbReference type="KEGG" id="bapi:BBC0122_012440"/>
<gene>
    <name evidence="6" type="primary">purN</name>
    <name evidence="8" type="ORF">BBC0122_012440</name>
</gene>
<reference evidence="8 9" key="1">
    <citation type="submission" date="2016-11" db="EMBL/GenBank/DDBJ databases">
        <title>Comparative genomics of Bartonella apis.</title>
        <authorList>
            <person name="Engel P."/>
        </authorList>
    </citation>
    <scope>NUCLEOTIDE SEQUENCE [LARGE SCALE GENOMIC DNA]</scope>
    <source>
        <strain evidence="8 9">BBC0122</strain>
    </source>
</reference>
<dbReference type="GO" id="GO:0005829">
    <property type="term" value="C:cytosol"/>
    <property type="evidence" value="ECO:0007669"/>
    <property type="project" value="TreeGrafter"/>
</dbReference>
<dbReference type="InterPro" id="IPR002376">
    <property type="entry name" value="Formyl_transf_N"/>
</dbReference>
<evidence type="ECO:0000256" key="2">
    <source>
        <dbReference type="ARBA" id="ARBA00022679"/>
    </source>
</evidence>
<dbReference type="GO" id="GO:0006189">
    <property type="term" value="P:'de novo' IMP biosynthetic process"/>
    <property type="evidence" value="ECO:0007669"/>
    <property type="project" value="UniProtKB-UniRule"/>
</dbReference>
<dbReference type="PROSITE" id="PS00373">
    <property type="entry name" value="GART"/>
    <property type="match status" value="1"/>
</dbReference>
<comment type="similarity">
    <text evidence="4 6">Belongs to the GART family.</text>
</comment>
<dbReference type="Gene3D" id="3.40.50.170">
    <property type="entry name" value="Formyl transferase, N-terminal domain"/>
    <property type="match status" value="1"/>
</dbReference>
<feature type="binding site" evidence="6">
    <location>
        <begin position="76"/>
        <end position="79"/>
    </location>
    <ligand>
        <name>(6R)-10-formyltetrahydrofolate</name>
        <dbReference type="ChEBI" id="CHEBI:195366"/>
    </ligand>
</feature>
<dbReference type="UniPathway" id="UPA00074">
    <property type="reaction ID" value="UER00126"/>
</dbReference>
<keyword evidence="9" id="KW-1185">Reference proteome</keyword>
<sequence>MVALVEATRKENYPAEIVAVLSDNKNAKGIEKAQAFNIPTHVVERKDFADKEAFEIALLNRIDEYRPDILCLAGFMRLISKRIISPYEGKILNIHPALLPLFRGLHTHQRAIDAGVKISGCTVHLVTEGMDEGEILGQAAVPVLKNDTADSLAARVLKVEHQLYPATLRAFIEHRHDGVNDEQQIISF</sequence>
<evidence type="ECO:0000313" key="8">
    <source>
        <dbReference type="EMBL" id="AQT47355.1"/>
    </source>
</evidence>
<dbReference type="InterPro" id="IPR036477">
    <property type="entry name" value="Formyl_transf_N_sf"/>
</dbReference>
<evidence type="ECO:0000313" key="9">
    <source>
        <dbReference type="Proteomes" id="UP000189632"/>
    </source>
</evidence>
<keyword evidence="3 6" id="KW-0658">Purine biosynthesis</keyword>
<feature type="binding site" evidence="6">
    <location>
        <position position="51"/>
    </location>
    <ligand>
        <name>(6R)-10-formyltetrahydrofolate</name>
        <dbReference type="ChEBI" id="CHEBI:195366"/>
    </ligand>
</feature>
<dbReference type="Pfam" id="PF00551">
    <property type="entry name" value="Formyl_trans_N"/>
    <property type="match status" value="1"/>
</dbReference>
<dbReference type="PANTHER" id="PTHR43369">
    <property type="entry name" value="PHOSPHORIBOSYLGLYCINAMIDE FORMYLTRANSFERASE"/>
    <property type="match status" value="1"/>
</dbReference>
<comment type="function">
    <text evidence="6">Catalyzes the transfer of a formyl group from 10-formyltetrahydrofolate to 5-phospho-ribosyl-glycinamide (GAR), producing 5-phospho-ribosyl-N-formylglycinamide (FGAR) and tetrahydrofolate.</text>
</comment>
<dbReference type="InterPro" id="IPR004607">
    <property type="entry name" value="GART"/>
</dbReference>
<feature type="active site" description="Proton donor" evidence="6">
    <location>
        <position position="95"/>
    </location>
</feature>
<comment type="pathway">
    <text evidence="1 6">Purine metabolism; IMP biosynthesis via de novo pathway; N(2)-formyl-N(1)-(5-phospho-D-ribosyl)glycinamide from N(1)-(5-phospho-D-ribosyl)glycinamide (10-formyl THF route): step 1/1.</text>
</comment>
<evidence type="ECO:0000259" key="7">
    <source>
        <dbReference type="Pfam" id="PF00551"/>
    </source>
</evidence>
<dbReference type="AlphaFoldDB" id="A0A1U9MHH5"/>
<comment type="catalytic activity">
    <reaction evidence="5 6">
        <text>N(1)-(5-phospho-beta-D-ribosyl)glycinamide + (6R)-10-formyltetrahydrofolate = N(2)-formyl-N(1)-(5-phospho-beta-D-ribosyl)glycinamide + (6S)-5,6,7,8-tetrahydrofolate + H(+)</text>
        <dbReference type="Rhea" id="RHEA:15053"/>
        <dbReference type="ChEBI" id="CHEBI:15378"/>
        <dbReference type="ChEBI" id="CHEBI:57453"/>
        <dbReference type="ChEBI" id="CHEBI:143788"/>
        <dbReference type="ChEBI" id="CHEBI:147286"/>
        <dbReference type="ChEBI" id="CHEBI:195366"/>
        <dbReference type="EC" id="2.1.2.2"/>
    </reaction>
</comment>
<evidence type="ECO:0000256" key="5">
    <source>
        <dbReference type="ARBA" id="ARBA00047664"/>
    </source>
</evidence>
<dbReference type="PANTHER" id="PTHR43369:SF2">
    <property type="entry name" value="PHOSPHORIBOSYLGLYCINAMIDE FORMYLTRANSFERASE"/>
    <property type="match status" value="1"/>
</dbReference>
<organism evidence="8 9">
    <name type="scientific">Bartonella choladocola</name>
    <dbReference type="NCBI Taxonomy" id="2750995"/>
    <lineage>
        <taxon>Bacteria</taxon>
        <taxon>Pseudomonadati</taxon>
        <taxon>Pseudomonadota</taxon>
        <taxon>Alphaproteobacteria</taxon>
        <taxon>Hyphomicrobiales</taxon>
        <taxon>Bartonellaceae</taxon>
        <taxon>Bartonella</taxon>
    </lineage>
</organism>
<dbReference type="EMBL" id="CP015625">
    <property type="protein sequence ID" value="AQT47355.1"/>
    <property type="molecule type" value="Genomic_DNA"/>
</dbReference>
<dbReference type="CDD" id="cd08645">
    <property type="entry name" value="FMT_core_GART"/>
    <property type="match status" value="1"/>
</dbReference>
<keyword evidence="2 6" id="KW-0808">Transferase</keyword>
<dbReference type="InterPro" id="IPR001555">
    <property type="entry name" value="GART_AS"/>
</dbReference>
<evidence type="ECO:0000256" key="6">
    <source>
        <dbReference type="HAMAP-Rule" id="MF_01930"/>
    </source>
</evidence>
<protein>
    <recommendedName>
        <fullName evidence="6">Phosphoribosylglycinamide formyltransferase</fullName>
        <ecNumber evidence="6">2.1.2.2</ecNumber>
    </recommendedName>
    <alternativeName>
        <fullName evidence="6">5'-phosphoribosylglycinamide transformylase</fullName>
    </alternativeName>
    <alternativeName>
        <fullName evidence="6">GAR transformylase</fullName>
        <shortName evidence="6">GART</shortName>
    </alternativeName>
</protein>
<evidence type="ECO:0000256" key="3">
    <source>
        <dbReference type="ARBA" id="ARBA00022755"/>
    </source>
</evidence>
<evidence type="ECO:0000256" key="4">
    <source>
        <dbReference type="ARBA" id="ARBA00038440"/>
    </source>
</evidence>
<feature type="site" description="Raises pKa of active site His" evidence="6">
    <location>
        <position position="131"/>
    </location>
</feature>
<feature type="binding site" evidence="6">
    <location>
        <position position="93"/>
    </location>
    <ligand>
        <name>(6R)-10-formyltetrahydrofolate</name>
        <dbReference type="ChEBI" id="CHEBI:195366"/>
    </ligand>
</feature>
<dbReference type="HAMAP" id="MF_01930">
    <property type="entry name" value="PurN"/>
    <property type="match status" value="1"/>
</dbReference>
<evidence type="ECO:0000256" key="1">
    <source>
        <dbReference type="ARBA" id="ARBA00005054"/>
    </source>
</evidence>
<dbReference type="SUPFAM" id="SSF53328">
    <property type="entry name" value="Formyltransferase"/>
    <property type="match status" value="1"/>
</dbReference>
<comment type="caution">
    <text evidence="6">Lacks conserved residue(s) required for the propagation of feature annotation.</text>
</comment>
<name>A0A1U9MHH5_9HYPH</name>
<feature type="domain" description="Formyl transferase N-terminal" evidence="7">
    <location>
        <begin position="3"/>
        <end position="167"/>
    </location>
</feature>
<proteinExistence type="inferred from homology"/>
<dbReference type="EC" id="2.1.2.2" evidence="6"/>
<dbReference type="NCBIfam" id="TIGR00639">
    <property type="entry name" value="PurN"/>
    <property type="match status" value="1"/>
</dbReference>
<dbReference type="GO" id="GO:0004644">
    <property type="term" value="F:phosphoribosylglycinamide formyltransferase activity"/>
    <property type="evidence" value="ECO:0007669"/>
    <property type="project" value="UniProtKB-UniRule"/>
</dbReference>
<accession>A0A1U9MHH5</accession>